<sequence length="231" mass="25889">MNLGALLMVIKANTDLVPTIYVGGDTVNVEESCEIAAKKVVYDLMKKYEIDIEDVIAIHTQMYDRCGQLYLCKKEEFERIEKGEAKVCMHDHVSVELGNKSKKIVVDFLVVLRAIFKSVDISDYCLSSVAAKQNVARKAVDISLATTCRFDVILCTLERECYLSVKERVLGIKEDLEPSRILVEQDCVTLLGKEFQVPVSIPPIFPLKKRSLRSVLADSSSVADSDCEMFP</sequence>
<proteinExistence type="predicted"/>
<evidence type="ECO:0000313" key="2">
    <source>
        <dbReference type="Proteomes" id="UP000596660"/>
    </source>
</evidence>
<reference evidence="1" key="2">
    <citation type="submission" date="2021-03" db="UniProtKB">
        <authorList>
            <consortium name="EnsemblPlants"/>
        </authorList>
    </citation>
    <scope>IDENTIFICATION</scope>
</reference>
<keyword evidence="2" id="KW-1185">Reference proteome</keyword>
<protein>
    <submittedName>
        <fullName evidence="1">Uncharacterized protein</fullName>
    </submittedName>
</protein>
<dbReference type="EnsemblPlants" id="AUR62040320-RA">
    <property type="protein sequence ID" value="AUR62040320-RA:cds"/>
    <property type="gene ID" value="AUR62040320"/>
</dbReference>
<reference evidence="1" key="1">
    <citation type="journal article" date="2017" name="Nature">
        <title>The genome of Chenopodium quinoa.</title>
        <authorList>
            <person name="Jarvis D.E."/>
            <person name="Ho Y.S."/>
            <person name="Lightfoot D.J."/>
            <person name="Schmoeckel S.M."/>
            <person name="Li B."/>
            <person name="Borm T.J.A."/>
            <person name="Ohyanagi H."/>
            <person name="Mineta K."/>
            <person name="Michell C.T."/>
            <person name="Saber N."/>
            <person name="Kharbatia N.M."/>
            <person name="Rupper R.R."/>
            <person name="Sharp A.R."/>
            <person name="Dally N."/>
            <person name="Boughton B.A."/>
            <person name="Woo Y.H."/>
            <person name="Gao G."/>
            <person name="Schijlen E.G.W.M."/>
            <person name="Guo X."/>
            <person name="Momin A.A."/>
            <person name="Negrao S."/>
            <person name="Al-Babili S."/>
            <person name="Gehring C."/>
            <person name="Roessner U."/>
            <person name="Jung C."/>
            <person name="Murphy K."/>
            <person name="Arold S.T."/>
            <person name="Gojobori T."/>
            <person name="van der Linden C.G."/>
            <person name="van Loo E.N."/>
            <person name="Jellen E.N."/>
            <person name="Maughan P.J."/>
            <person name="Tester M."/>
        </authorList>
    </citation>
    <scope>NUCLEOTIDE SEQUENCE [LARGE SCALE GENOMIC DNA]</scope>
    <source>
        <strain evidence="1">cv. PI 614886</strain>
    </source>
</reference>
<dbReference type="Gramene" id="AUR62040320-RA">
    <property type="protein sequence ID" value="AUR62040320-RA:cds"/>
    <property type="gene ID" value="AUR62040320"/>
</dbReference>
<evidence type="ECO:0000313" key="1">
    <source>
        <dbReference type="EnsemblPlants" id="AUR62040320-RA:cds"/>
    </source>
</evidence>
<accession>A0A803N4K4</accession>
<dbReference type="AlphaFoldDB" id="A0A803N4K4"/>
<organism evidence="1 2">
    <name type="scientific">Chenopodium quinoa</name>
    <name type="common">Quinoa</name>
    <dbReference type="NCBI Taxonomy" id="63459"/>
    <lineage>
        <taxon>Eukaryota</taxon>
        <taxon>Viridiplantae</taxon>
        <taxon>Streptophyta</taxon>
        <taxon>Embryophyta</taxon>
        <taxon>Tracheophyta</taxon>
        <taxon>Spermatophyta</taxon>
        <taxon>Magnoliopsida</taxon>
        <taxon>eudicotyledons</taxon>
        <taxon>Gunneridae</taxon>
        <taxon>Pentapetalae</taxon>
        <taxon>Caryophyllales</taxon>
        <taxon>Chenopodiaceae</taxon>
        <taxon>Chenopodioideae</taxon>
        <taxon>Atripliceae</taxon>
        <taxon>Chenopodium</taxon>
    </lineage>
</organism>
<name>A0A803N4K4_CHEQI</name>
<dbReference type="Proteomes" id="UP000596660">
    <property type="component" value="Unplaced"/>
</dbReference>